<dbReference type="PROSITE" id="PS50009">
    <property type="entry name" value="RASGEF_CAT"/>
    <property type="match status" value="1"/>
</dbReference>
<name>A0A8J9ZN91_BRALA</name>
<feature type="compositionally biased region" description="Basic and acidic residues" evidence="5">
    <location>
        <begin position="316"/>
        <end position="334"/>
    </location>
</feature>
<feature type="compositionally biased region" description="Polar residues" evidence="5">
    <location>
        <begin position="1632"/>
        <end position="1644"/>
    </location>
</feature>
<feature type="domain" description="Ras-GEF" evidence="6">
    <location>
        <begin position="2146"/>
        <end position="2403"/>
    </location>
</feature>
<feature type="region of interest" description="Disordered" evidence="5">
    <location>
        <begin position="2182"/>
        <end position="2206"/>
    </location>
</feature>
<feature type="compositionally biased region" description="Basic and acidic residues" evidence="5">
    <location>
        <begin position="395"/>
        <end position="408"/>
    </location>
</feature>
<feature type="compositionally biased region" description="Basic and acidic residues" evidence="5">
    <location>
        <begin position="1332"/>
        <end position="1348"/>
    </location>
</feature>
<reference evidence="9" key="1">
    <citation type="submission" date="2022-01" db="EMBL/GenBank/DDBJ databases">
        <authorList>
            <person name="Braso-Vives M."/>
        </authorList>
    </citation>
    <scope>NUCLEOTIDE SEQUENCE</scope>
</reference>
<dbReference type="Proteomes" id="UP000838412">
    <property type="component" value="Chromosome 3"/>
</dbReference>
<evidence type="ECO:0000256" key="1">
    <source>
        <dbReference type="ARBA" id="ARBA00022658"/>
    </source>
</evidence>
<feature type="compositionally biased region" description="Basic and acidic residues" evidence="5">
    <location>
        <begin position="864"/>
        <end position="879"/>
    </location>
</feature>
<dbReference type="SMART" id="SM00147">
    <property type="entry name" value="RasGEF"/>
    <property type="match status" value="1"/>
</dbReference>
<dbReference type="Gene3D" id="1.10.510.10">
    <property type="entry name" value="Transferase(Phosphotransferase) domain 1"/>
    <property type="match status" value="2"/>
</dbReference>
<dbReference type="GO" id="GO:0030425">
    <property type="term" value="C:dendrite"/>
    <property type="evidence" value="ECO:0007669"/>
    <property type="project" value="TreeGrafter"/>
</dbReference>
<feature type="region of interest" description="Disordered" evidence="5">
    <location>
        <begin position="1217"/>
        <end position="1408"/>
    </location>
</feature>
<evidence type="ECO:0000256" key="5">
    <source>
        <dbReference type="SAM" id="MobiDB-lite"/>
    </source>
</evidence>
<feature type="compositionally biased region" description="Basic and acidic residues" evidence="5">
    <location>
        <begin position="1306"/>
        <end position="1318"/>
    </location>
</feature>
<feature type="compositionally biased region" description="Basic and acidic residues" evidence="5">
    <location>
        <begin position="818"/>
        <end position="827"/>
    </location>
</feature>
<feature type="domain" description="N-terminal Ras-GEF" evidence="7">
    <location>
        <begin position="1922"/>
        <end position="2049"/>
    </location>
</feature>
<feature type="domain" description="KIND" evidence="8">
    <location>
        <begin position="23"/>
        <end position="224"/>
    </location>
</feature>
<accession>A0A8J9ZN91</accession>
<keyword evidence="10" id="KW-1185">Reference proteome</keyword>
<feature type="region of interest" description="Disordered" evidence="5">
    <location>
        <begin position="200"/>
        <end position="289"/>
    </location>
</feature>
<keyword evidence="4" id="KW-0175">Coiled coil</keyword>
<dbReference type="Gene3D" id="1.10.840.10">
    <property type="entry name" value="Ras guanine-nucleotide exchange factors catalytic domain"/>
    <property type="match status" value="1"/>
</dbReference>
<dbReference type="Pfam" id="PF00617">
    <property type="entry name" value="RasGEF"/>
    <property type="match status" value="1"/>
</dbReference>
<dbReference type="InterPro" id="IPR011009">
    <property type="entry name" value="Kinase-like_dom_sf"/>
</dbReference>
<dbReference type="PANTHER" id="PTHR21560">
    <property type="entry name" value="VERY KIND PROTEIN"/>
    <property type="match status" value="1"/>
</dbReference>
<feature type="compositionally biased region" description="Basic and acidic residues" evidence="5">
    <location>
        <begin position="1230"/>
        <end position="1281"/>
    </location>
</feature>
<feature type="compositionally biased region" description="Basic and acidic residues" evidence="5">
    <location>
        <begin position="442"/>
        <end position="460"/>
    </location>
</feature>
<dbReference type="EMBL" id="OV696688">
    <property type="protein sequence ID" value="CAH1258624.1"/>
    <property type="molecule type" value="Genomic_DNA"/>
</dbReference>
<dbReference type="SUPFAM" id="SSF56112">
    <property type="entry name" value="Protein kinase-like (PK-like)"/>
    <property type="match status" value="2"/>
</dbReference>
<feature type="compositionally biased region" description="Polar residues" evidence="5">
    <location>
        <begin position="1217"/>
        <end position="1229"/>
    </location>
</feature>
<dbReference type="InterPro" id="IPR001895">
    <property type="entry name" value="RASGEF_cat_dom"/>
</dbReference>
<feature type="region of interest" description="Disordered" evidence="5">
    <location>
        <begin position="390"/>
        <end position="485"/>
    </location>
</feature>
<dbReference type="PANTHER" id="PTHR21560:SF0">
    <property type="entry name" value="KINASE NON-CATALYTIC C-LOBE DOMAIN-CONTAINING PROTEIN 1"/>
    <property type="match status" value="1"/>
</dbReference>
<dbReference type="Pfam" id="PF16474">
    <property type="entry name" value="KIND"/>
    <property type="match status" value="1"/>
</dbReference>
<dbReference type="PROSITE" id="PS51377">
    <property type="entry name" value="KIND"/>
    <property type="match status" value="2"/>
</dbReference>
<evidence type="ECO:0000259" key="6">
    <source>
        <dbReference type="PROSITE" id="PS50009"/>
    </source>
</evidence>
<feature type="region of interest" description="Disordered" evidence="5">
    <location>
        <begin position="952"/>
        <end position="1141"/>
    </location>
</feature>
<organism evidence="9 10">
    <name type="scientific">Branchiostoma lanceolatum</name>
    <name type="common">Common lancelet</name>
    <name type="synonym">Amphioxus lanceolatum</name>
    <dbReference type="NCBI Taxonomy" id="7740"/>
    <lineage>
        <taxon>Eukaryota</taxon>
        <taxon>Metazoa</taxon>
        <taxon>Chordata</taxon>
        <taxon>Cephalochordata</taxon>
        <taxon>Leptocardii</taxon>
        <taxon>Amphioxiformes</taxon>
        <taxon>Branchiostomatidae</taxon>
        <taxon>Branchiostoma</taxon>
    </lineage>
</organism>
<feature type="compositionally biased region" description="Low complexity" evidence="5">
    <location>
        <begin position="1707"/>
        <end position="1728"/>
    </location>
</feature>
<feature type="compositionally biased region" description="Polar residues" evidence="5">
    <location>
        <begin position="1130"/>
        <end position="1141"/>
    </location>
</feature>
<dbReference type="GO" id="GO:0005085">
    <property type="term" value="F:guanyl-nucleotide exchange factor activity"/>
    <property type="evidence" value="ECO:0007669"/>
    <property type="project" value="UniProtKB-KW"/>
</dbReference>
<feature type="compositionally biased region" description="Basic residues" evidence="5">
    <location>
        <begin position="1349"/>
        <end position="1358"/>
    </location>
</feature>
<dbReference type="GO" id="GO:0007264">
    <property type="term" value="P:small GTPase-mediated signal transduction"/>
    <property type="evidence" value="ECO:0007669"/>
    <property type="project" value="InterPro"/>
</dbReference>
<feature type="compositionally biased region" description="Basic and acidic residues" evidence="5">
    <location>
        <begin position="1023"/>
        <end position="1036"/>
    </location>
</feature>
<evidence type="ECO:0000259" key="8">
    <source>
        <dbReference type="PROSITE" id="PS51377"/>
    </source>
</evidence>
<dbReference type="CDD" id="cd06224">
    <property type="entry name" value="REM"/>
    <property type="match status" value="1"/>
</dbReference>
<feature type="compositionally biased region" description="Low complexity" evidence="5">
    <location>
        <begin position="1565"/>
        <end position="1576"/>
    </location>
</feature>
<dbReference type="InterPro" id="IPR023578">
    <property type="entry name" value="Ras_GEF_dom_sf"/>
</dbReference>
<dbReference type="Gene3D" id="1.20.870.10">
    <property type="entry name" value="Son of sevenless (SoS) protein Chain: S domain 1"/>
    <property type="match status" value="1"/>
</dbReference>
<feature type="domain" description="KIND" evidence="8">
    <location>
        <begin position="543"/>
        <end position="723"/>
    </location>
</feature>
<keyword evidence="2" id="KW-0677">Repeat</keyword>
<protein>
    <submittedName>
        <fullName evidence="9">KNDC1 protein</fullName>
    </submittedName>
</protein>
<feature type="compositionally biased region" description="Polar residues" evidence="5">
    <location>
        <begin position="1081"/>
        <end position="1094"/>
    </location>
</feature>
<feature type="compositionally biased region" description="Polar residues" evidence="5">
    <location>
        <begin position="306"/>
        <end position="315"/>
    </location>
</feature>
<dbReference type="FunFam" id="1.20.870.10:FF:000036">
    <property type="entry name" value="Kinase non-catalytic C-lobe domain containing 1"/>
    <property type="match status" value="1"/>
</dbReference>
<evidence type="ECO:0000256" key="2">
    <source>
        <dbReference type="ARBA" id="ARBA00022737"/>
    </source>
</evidence>
<dbReference type="SUPFAM" id="SSF48366">
    <property type="entry name" value="Ras GEF"/>
    <property type="match status" value="1"/>
</dbReference>
<evidence type="ECO:0000259" key="7">
    <source>
        <dbReference type="PROSITE" id="PS50212"/>
    </source>
</evidence>
<feature type="compositionally biased region" description="Polar residues" evidence="5">
    <location>
        <begin position="1104"/>
        <end position="1120"/>
    </location>
</feature>
<feature type="region of interest" description="Disordered" evidence="5">
    <location>
        <begin position="306"/>
        <end position="340"/>
    </location>
</feature>
<evidence type="ECO:0000313" key="10">
    <source>
        <dbReference type="Proteomes" id="UP000838412"/>
    </source>
</evidence>
<feature type="compositionally biased region" description="Low complexity" evidence="5">
    <location>
        <begin position="233"/>
        <end position="251"/>
    </location>
</feature>
<gene>
    <name evidence="9" type="primary">KNDC1</name>
    <name evidence="9" type="ORF">BLAG_LOCUS16132</name>
</gene>
<feature type="compositionally biased region" description="Basic and acidic residues" evidence="5">
    <location>
        <begin position="1005"/>
        <end position="1016"/>
    </location>
</feature>
<sequence length="2433" mass="268794">MAGMFDDYEYDILPTLLEDEENVSMADILALRDECLSEQELWAICRETCMALRSIEMSDLFQTLCITPETLAFNAAGNVCFMDILDDNPEGIYIPPEYDKTGNTFKAHLYSLGATLWAAAHFVIEPEVEPVISPGFRELVTRMTYENPTGRSSLEQVIDMCDGKLQGVSSQKVCRSISSKGRRILSIESLNDIDYAAQMQQHAARHPNHSNQVRRPRPRSLYSPDSIDDTRPSQDTTTSPSSTGSSKTCTPHSSPDKSPTKILTGSPLKSPGKVGLSSGGPSPKKMYSPSFKANQGIVFFPDGLNLSAQNRNQTNPKERTNDNDSQQIRHHDSNRNPLPQAATVSVTTGTSVSVTTSVVTSPTATLNNQGSFHPVTKNSYMLLTNKFTTMSSNTSEEKPLLRRPEVLSRTKTGQSEDQDAHGRPSGEGVSEIRPGTVSALLERYRMGRLENSGKEKEMDTKTSSQSLNSILPQTSMGDTGGAWSANSLKRQNSADALQESAKDSGDSSVLRSSAFAQVMDKKLRGRSRSLEEVIAADSTRKCLSLQSILTRVGSCLQEREVWALCREAMISLEKDSTTFPSYLSLDTIAVEESGKIAFQQGEGEMETLYLAPEMQKGSPPTEQACVFGVAASLWSAADWGLPANQEPALSDQLEGLLVSMTQDKPGDRPSIREVLQICTSYDQRSDVSSRLTCERLVREAMRAEVFNENNKLVQQCLKEEAEERKEQFRASVVAAIDMTDPKSVLKPASFRPVAEQPKEPTGWDQLLDQIQKSPHKLRQVTEPKVFGVKDLFEANPYLLKTLRIIRRPARSRNSPKSDGSKAADQGRLDLAGNIRPSRDAGQLIAADASSTETKMEPASSSGFSDKEQKQSIEEGDKAISDSPKLMVGPESAFRSISNIRPKTGSLDQASGGEMSSSPSTKESSPSLPSAFTSSATHFTPIVLTSLKDRQEKTIAGLQNPQTGSPPKKISTKKIVKAVRKDLLLSLKNRPPPTLANDLEKDLEEEMRKTSDSEKTDSPAATEQRPEEDKSTAKPEKQAANPEVAIAKMPPVAEVKGQVQGPRQSHTDGGAESLGAAVPASLATSNTNAVPSHSGVSGPGFHSGVPQQMVQPTQNSTHQVQPPTAAPAAPGSQSQMPSLSANQPFLIPNIPISGMYPNISVPMQLQQDPQTGFFQLVPVNMPAIQITPPHTHAGVMGAMSAGGEGVSTPNVQFTQAFPDNLVSPTSSSSYEAERGANKESSETVPKKTWREISEERKSPNPTADNRRAAKHSGSESNKDSKAPKPPPRTKHKSGLTLGQNEIVLSKSDQDLSKPARKPDLNTSKSIESIIPMENEHAKSPARKKSDSKKSTKSKSRKHLDKSLELLTSQEVSPSPPLSYVSRDSGVQLSKSSTEDMTQLDTTPTPEEVNGTLGKVTQLIREEFAFDGYLENGVEDRAMADYIMSLANLRWGTFSDAVTEKYCDLYWEEELLEKLFEAINGRMPEKRQKAKVTSPKPPPETARVLSIDEPGSEGEDNFLANQDIDLLHMFMGRHHPISEEEEDHVTGPVFPVEGRSSRKLRGDSLFSTASSTSSSSSAKQDKTQRQPVVPKNLVQVHSAEEHSDPEMDMDTGMLPGNLGSSQAVKPKLVRVRSQDTTSEGDSQELTGSGGEDSMSKEGSKFQRLQQSWLRRHGREYDSDSSSTSGKHSPKTRLKSQGNDRTKIRQLLDSTMTRRNSSSSLNSSAPSMPNSQYSNEYASSFVPNSALVSSSSRSRSHGSPASSVVYLGAENLELDPVLQDYTRQLGAMDEEKKQSIEAKIAEVEQQLMFEQKQRSKSQKFLRRLLESDRKGKDAEWPLSHGENKAMASKLNKQILEMSERLEFLESAKKHLEMLYAEQWGLDHSLLYSFATSTCAEPMQLEPADVNPLLMFQWCKEGDGAGGYARGTTLQAGTPVGLFSYLFARDSLMEGFIHHFFYTYRYFACPSELLSFITEKFHSAISVSVDQLDNKVRVHCRTIDLMQVWVEGFFELDFKHDAELTDRLMAFIRNKIIPLDTQGESLLRLTQACQQGRYMALSGTMKEAPEENEGELFQMVNDRIIMEQHQALKKTNSFRISLSLPKKMQGRQAKLARANVISCLNNRRDLGDDQSVYQLALAREKDGFTLSEYTSRTLAEQLTLMEQELFSKAHPIHYLNSRAHGVGVSGNLTSPNTPRTQRITAASQESDSPSLFHPDNLQDNYVLTLLEHAQNLSHWVGAEIVCCNSAKSQLAVLTKFIHVAKACYDMRNFATSIAILDALDNLIVRQLPAWRSLPSKVLQIMEDLNAVKVILKSDSGCLVDGENHRGRATIPPALLFLMHVQQQEIGAFTMANGMYKWAKLRSIARLIDQIRLFKEHRFQFEADNELQQLLWQRIQEFRGHDLQMLASEHVTNYHQLSGEKNSRKFHDALRRVKATFQ</sequence>
<feature type="compositionally biased region" description="Polar residues" evidence="5">
    <location>
        <begin position="2182"/>
        <end position="2205"/>
    </location>
</feature>
<dbReference type="InterPro" id="IPR000651">
    <property type="entry name" value="Ras-like_Gua-exchang_fac_N"/>
</dbReference>
<feature type="region of interest" description="Disordered" evidence="5">
    <location>
        <begin position="809"/>
        <end position="934"/>
    </location>
</feature>
<dbReference type="Pfam" id="PF00618">
    <property type="entry name" value="RasGEF_N"/>
    <property type="match status" value="1"/>
</dbReference>
<dbReference type="InterPro" id="IPR011019">
    <property type="entry name" value="KIND_dom"/>
</dbReference>
<evidence type="ECO:0000256" key="3">
    <source>
        <dbReference type="PROSITE-ProRule" id="PRU00168"/>
    </source>
</evidence>
<feature type="compositionally biased region" description="Polar residues" evidence="5">
    <location>
        <begin position="461"/>
        <end position="477"/>
    </location>
</feature>
<dbReference type="GO" id="GO:0032045">
    <property type="term" value="C:guanyl-nucleotide exchange factor complex"/>
    <property type="evidence" value="ECO:0007669"/>
    <property type="project" value="TreeGrafter"/>
</dbReference>
<feature type="coiled-coil region" evidence="4">
    <location>
        <begin position="1844"/>
        <end position="1871"/>
    </location>
</feature>
<feature type="compositionally biased region" description="Low complexity" evidence="5">
    <location>
        <begin position="915"/>
        <end position="934"/>
    </location>
</feature>
<feature type="region of interest" description="Disordered" evidence="5">
    <location>
        <begin position="1482"/>
        <end position="1515"/>
    </location>
</feature>
<dbReference type="PROSITE" id="PS50212">
    <property type="entry name" value="RASGEF_NTER"/>
    <property type="match status" value="1"/>
</dbReference>
<dbReference type="SMART" id="SM00750">
    <property type="entry name" value="KIND"/>
    <property type="match status" value="2"/>
</dbReference>
<feature type="compositionally biased region" description="Polar residues" evidence="5">
    <location>
        <begin position="848"/>
        <end position="863"/>
    </location>
</feature>
<feature type="compositionally biased region" description="Polar residues" evidence="5">
    <location>
        <begin position="1383"/>
        <end position="1403"/>
    </location>
</feature>
<evidence type="ECO:0000256" key="4">
    <source>
        <dbReference type="SAM" id="Coils"/>
    </source>
</evidence>
<dbReference type="GO" id="GO:0048814">
    <property type="term" value="P:regulation of dendrite morphogenesis"/>
    <property type="evidence" value="ECO:0007669"/>
    <property type="project" value="TreeGrafter"/>
</dbReference>
<dbReference type="OrthoDB" id="10254377at2759"/>
<dbReference type="InterPro" id="IPR036964">
    <property type="entry name" value="RASGEF_cat_dom_sf"/>
</dbReference>
<feature type="compositionally biased region" description="Polar residues" evidence="5">
    <location>
        <begin position="894"/>
        <end position="908"/>
    </location>
</feature>
<keyword evidence="1 3" id="KW-0344">Guanine-nucleotide releasing factor</keyword>
<feature type="region of interest" description="Disordered" evidence="5">
    <location>
        <begin position="1536"/>
        <end position="1729"/>
    </location>
</feature>
<dbReference type="GO" id="GO:0043025">
    <property type="term" value="C:neuronal cell body"/>
    <property type="evidence" value="ECO:0007669"/>
    <property type="project" value="TreeGrafter"/>
</dbReference>
<dbReference type="FunFam" id="1.10.510.10:FF:000529">
    <property type="entry name" value="Kinase non-catalytic C-lobe domain-containing 1"/>
    <property type="match status" value="1"/>
</dbReference>
<dbReference type="InterPro" id="IPR029899">
    <property type="entry name" value="KNDC1"/>
</dbReference>
<evidence type="ECO:0000313" key="9">
    <source>
        <dbReference type="EMBL" id="CAH1258624.1"/>
    </source>
</evidence>
<feature type="compositionally biased region" description="Basic residues" evidence="5">
    <location>
        <begin position="203"/>
        <end position="218"/>
    </location>
</feature>
<proteinExistence type="predicted"/>